<feature type="region of interest" description="Disordered" evidence="1">
    <location>
        <begin position="294"/>
        <end position="315"/>
    </location>
</feature>
<name>A0A6A3JLC6_9STRA</name>
<dbReference type="InterPro" id="IPR021109">
    <property type="entry name" value="Peptidase_aspartic_dom_sf"/>
</dbReference>
<comment type="caution">
    <text evidence="2">The sequence shown here is derived from an EMBL/GenBank/DDBJ whole genome shotgun (WGS) entry which is preliminary data.</text>
</comment>
<dbReference type="Gene3D" id="2.40.70.10">
    <property type="entry name" value="Acid Proteases"/>
    <property type="match status" value="1"/>
</dbReference>
<dbReference type="PANTHER" id="PTHR15503:SF45">
    <property type="entry name" value="RNA-DIRECTED DNA POLYMERASE HOMOLOG"/>
    <property type="match status" value="1"/>
</dbReference>
<feature type="region of interest" description="Disordered" evidence="1">
    <location>
        <begin position="147"/>
        <end position="169"/>
    </location>
</feature>
<dbReference type="Gene3D" id="3.10.10.10">
    <property type="entry name" value="HIV Type 1 Reverse Transcriptase, subunit A, domain 1"/>
    <property type="match status" value="1"/>
</dbReference>
<dbReference type="SUPFAM" id="SSF56672">
    <property type="entry name" value="DNA/RNA polymerases"/>
    <property type="match status" value="1"/>
</dbReference>
<evidence type="ECO:0000313" key="3">
    <source>
        <dbReference type="Proteomes" id="UP000460718"/>
    </source>
</evidence>
<accession>A0A6A3JLC6</accession>
<evidence type="ECO:0000256" key="1">
    <source>
        <dbReference type="SAM" id="MobiDB-lite"/>
    </source>
</evidence>
<dbReference type="InterPro" id="IPR032567">
    <property type="entry name" value="RTL1-rel"/>
</dbReference>
<feature type="compositionally biased region" description="Polar residues" evidence="1">
    <location>
        <begin position="306"/>
        <end position="315"/>
    </location>
</feature>
<proteinExistence type="predicted"/>
<organism evidence="2 3">
    <name type="scientific">Phytophthora fragariae</name>
    <dbReference type="NCBI Taxonomy" id="53985"/>
    <lineage>
        <taxon>Eukaryota</taxon>
        <taxon>Sar</taxon>
        <taxon>Stramenopiles</taxon>
        <taxon>Oomycota</taxon>
        <taxon>Peronosporomycetes</taxon>
        <taxon>Peronosporales</taxon>
        <taxon>Peronosporaceae</taxon>
        <taxon>Phytophthora</taxon>
    </lineage>
</organism>
<dbReference type="Proteomes" id="UP000460718">
    <property type="component" value="Unassembled WGS sequence"/>
</dbReference>
<gene>
    <name evidence="2" type="ORF">PF011_g17214</name>
</gene>
<dbReference type="AlphaFoldDB" id="A0A6A3JLC6"/>
<evidence type="ECO:0008006" key="4">
    <source>
        <dbReference type="Google" id="ProtNLM"/>
    </source>
</evidence>
<protein>
    <recommendedName>
        <fullName evidence="4">Peptidase A2 domain-containing protein</fullName>
    </recommendedName>
</protein>
<dbReference type="InterPro" id="IPR043502">
    <property type="entry name" value="DNA/RNA_pol_sf"/>
</dbReference>
<dbReference type="PANTHER" id="PTHR15503">
    <property type="entry name" value="LDOC1 RELATED"/>
    <property type="match status" value="1"/>
</dbReference>
<reference evidence="2 3" key="1">
    <citation type="submission" date="2018-09" db="EMBL/GenBank/DDBJ databases">
        <title>Genomic investigation of the strawberry pathogen Phytophthora fragariae indicates pathogenicity is determined by transcriptional variation in three key races.</title>
        <authorList>
            <person name="Adams T.M."/>
            <person name="Armitage A.D."/>
            <person name="Sobczyk M.K."/>
            <person name="Bates H.J."/>
            <person name="Dunwell J.M."/>
            <person name="Nellist C.F."/>
            <person name="Harrison R.J."/>
        </authorList>
    </citation>
    <scope>NUCLEOTIDE SEQUENCE [LARGE SCALE GENOMIC DNA]</scope>
    <source>
        <strain evidence="2 3">SCRP245</strain>
    </source>
</reference>
<evidence type="ECO:0000313" key="2">
    <source>
        <dbReference type="EMBL" id="KAE8993245.1"/>
    </source>
</evidence>
<dbReference type="EMBL" id="QXFW01001285">
    <property type="protein sequence ID" value="KAE8993245.1"/>
    <property type="molecule type" value="Genomic_DNA"/>
</dbReference>
<sequence>MRPFIVVDKLHIDVILGTDALKAFRAVVDLDENSVTLKDTGEKFSIGSPSVEEMYSTKISSTVRIRPGGQALVVTDVLGEVAEETTVLVEGLVDLDASVRVARSLCTVHDKKVVVEVCSPSTEEMVIKKGTLLAAVSVVPESAFETTVSSPADESEPFSPGEKAPAKHESDWIHATIAASSQTTDASPDAMPELDKVLQAELKIDFSDSKLGDEQKELFSDLLGSFKDMFVETSIKPGRADLLEFPIDTGDSAPIKQRPYRVSKAEGDVMESEIQQYQEVSLIRPSSSPWASPVLIIRKPDGGPASASTIDASTP</sequence>